<dbReference type="RefSeq" id="WP_128268205.1">
    <property type="nucleotide sequence ID" value="NZ_JACCJA010000051.1"/>
</dbReference>
<dbReference type="EMBL" id="SAXH01000053">
    <property type="protein sequence ID" value="RWR43584.1"/>
    <property type="molecule type" value="Genomic_DNA"/>
</dbReference>
<organism evidence="1 2">
    <name type="scientific">Lactococcus lactis</name>
    <dbReference type="NCBI Taxonomy" id="1358"/>
    <lineage>
        <taxon>Bacteria</taxon>
        <taxon>Bacillati</taxon>
        <taxon>Bacillota</taxon>
        <taxon>Bacilli</taxon>
        <taxon>Lactobacillales</taxon>
        <taxon>Streptococcaceae</taxon>
        <taxon>Lactococcus</taxon>
    </lineage>
</organism>
<dbReference type="AlphaFoldDB" id="A0A3S3LMD2"/>
<protein>
    <submittedName>
        <fullName evidence="1">Uncharacterized protein</fullName>
    </submittedName>
</protein>
<evidence type="ECO:0000313" key="2">
    <source>
        <dbReference type="Proteomes" id="UP000285859"/>
    </source>
</evidence>
<sequence length="85" mass="9974">MDNKIKKLRDKLNRVYDIEKSIELKKHIINWTKKYPDDTNIVVYASGPIDKDTFCVDGNLLIPILELEVMSLEKELEQLGWLNNL</sequence>
<accession>A0A3S3LMD2</accession>
<proteinExistence type="predicted"/>
<dbReference type="Proteomes" id="UP000285859">
    <property type="component" value="Unassembled WGS sequence"/>
</dbReference>
<reference evidence="1 2" key="1">
    <citation type="submission" date="2019-01" db="EMBL/GenBank/DDBJ databases">
        <title>Whole genome sequence of Lactococcus lactis isolated from cow milk.</title>
        <authorList>
            <person name="Sundararaman A."/>
            <person name="Tamang J.-P."/>
            <person name="Halami P."/>
        </authorList>
    </citation>
    <scope>NUCLEOTIDE SEQUENCE [LARGE SCALE GENOMIC DNA]</scope>
    <source>
        <strain evidence="1 2">C2D</strain>
    </source>
</reference>
<comment type="caution">
    <text evidence="1">The sequence shown here is derived from an EMBL/GenBank/DDBJ whole genome shotgun (WGS) entry which is preliminary data.</text>
</comment>
<gene>
    <name evidence="1" type="ORF">EO246_12940</name>
</gene>
<evidence type="ECO:0000313" key="1">
    <source>
        <dbReference type="EMBL" id="RWR43584.1"/>
    </source>
</evidence>
<name>A0A3S3LMD2_9LACT</name>